<dbReference type="GO" id="GO:0032259">
    <property type="term" value="P:methylation"/>
    <property type="evidence" value="ECO:0007669"/>
    <property type="project" value="UniProtKB-KW"/>
</dbReference>
<dbReference type="AlphaFoldDB" id="A0A1S7NY71"/>
<dbReference type="Gene3D" id="6.10.140.450">
    <property type="match status" value="1"/>
</dbReference>
<keyword evidence="1" id="KW-0285">Flavoprotein</keyword>
<keyword evidence="1 2" id="KW-0489">Methyltransferase</keyword>
<feature type="binding site" description="in other chain" evidence="1">
    <location>
        <position position="181"/>
    </location>
    <ligand>
        <name>dUMP</name>
        <dbReference type="ChEBI" id="CHEBI:246422"/>
        <note>ligand shared between dimeric partners</note>
    </ligand>
</feature>
<feature type="binding site" evidence="1">
    <location>
        <position position="114"/>
    </location>
    <ligand>
        <name>FAD</name>
        <dbReference type="ChEBI" id="CHEBI:57692"/>
        <note>ligand shared between neighboring subunits</note>
    </ligand>
</feature>
<feature type="binding site" evidence="1">
    <location>
        <position position="208"/>
    </location>
    <ligand>
        <name>dUMP</name>
        <dbReference type="ChEBI" id="CHEBI:246422"/>
        <note>ligand shared between dimeric partners</note>
    </ligand>
</feature>
<sequence length="255" mass="28837">MKFKSPEIYVISKPSFNEKELRRFLEANGLKWKMDESAKPGEHIVEISGRVCYMSFTDDTSKVRFPNSNYISNLISRGHESVLEHSVWTFILDGVSRSFTHQLVRHRVGFSYSQLSQQYHDESEAEMVLPNGLHNAHPAFAAWEQAVDKMLSAYKSLVGMSLQGGPEDGRERLRWIRSVARSLLPNATATTIAVTANARALRHFLNLRGAIEGDYEMREVSVRLLKAIGPDAPALFSDFDIVTHHDGREMVVKTS</sequence>
<feature type="binding site" evidence="1">
    <location>
        <position position="203"/>
    </location>
    <ligand>
        <name>FAD</name>
        <dbReference type="ChEBI" id="CHEBI:57692"/>
        <note>ligand shared between neighboring subunits</note>
    </ligand>
</feature>
<keyword evidence="1 2" id="KW-0808">Transferase</keyword>
<gene>
    <name evidence="1 2" type="primary">thyX</name>
    <name evidence="2" type="ORF">AGR7C_Cc110055</name>
</gene>
<keyword evidence="1" id="KW-0274">FAD</keyword>
<dbReference type="UniPathway" id="UPA00575"/>
<keyword evidence="1" id="KW-0545">Nucleotide biosynthesis</keyword>
<dbReference type="PROSITE" id="PS51331">
    <property type="entry name" value="THYX"/>
    <property type="match status" value="1"/>
</dbReference>
<evidence type="ECO:0000313" key="3">
    <source>
        <dbReference type="Proteomes" id="UP000191987"/>
    </source>
</evidence>
<comment type="catalytic activity">
    <reaction evidence="1">
        <text>dUMP + (6R)-5,10-methylene-5,6,7,8-tetrahydrofolate + NADPH + H(+) = dTMP + (6S)-5,6,7,8-tetrahydrofolate + NADP(+)</text>
        <dbReference type="Rhea" id="RHEA:29043"/>
        <dbReference type="ChEBI" id="CHEBI:15378"/>
        <dbReference type="ChEBI" id="CHEBI:15636"/>
        <dbReference type="ChEBI" id="CHEBI:57453"/>
        <dbReference type="ChEBI" id="CHEBI:57783"/>
        <dbReference type="ChEBI" id="CHEBI:58349"/>
        <dbReference type="ChEBI" id="CHEBI:63528"/>
        <dbReference type="ChEBI" id="CHEBI:246422"/>
        <dbReference type="EC" id="2.1.1.148"/>
    </reaction>
</comment>
<evidence type="ECO:0000256" key="1">
    <source>
        <dbReference type="HAMAP-Rule" id="MF_01408"/>
    </source>
</evidence>
<keyword evidence="1" id="KW-0521">NADP</keyword>
<protein>
    <recommendedName>
        <fullName evidence="1">Flavin-dependent thymidylate synthase</fullName>
        <shortName evidence="1">FDTS</shortName>
        <ecNumber evidence="1">2.1.1.148</ecNumber>
    </recommendedName>
    <alternativeName>
        <fullName evidence="1">FAD-dependent thymidylate synthase</fullName>
    </alternativeName>
    <alternativeName>
        <fullName evidence="1">Thymidylate synthase ThyX</fullName>
        <shortName evidence="1">TS</shortName>
        <shortName evidence="1">TSase</shortName>
    </alternativeName>
</protein>
<comment type="cofactor">
    <cofactor evidence="1">
        <name>FAD</name>
        <dbReference type="ChEBI" id="CHEBI:57692"/>
    </cofactor>
    <text evidence="1">Binds 4 FAD per tetramer. Each FAD binding site is formed by three monomers.</text>
</comment>
<dbReference type="GO" id="GO:0050797">
    <property type="term" value="F:thymidylate synthase (FAD) activity"/>
    <property type="evidence" value="ECO:0007669"/>
    <property type="project" value="UniProtKB-UniRule"/>
</dbReference>
<dbReference type="EMBL" id="FBWG01000003">
    <property type="protein sequence ID" value="CUX13250.1"/>
    <property type="molecule type" value="Genomic_DNA"/>
</dbReference>
<comment type="pathway">
    <text evidence="1">Pyrimidine metabolism; dTTP biosynthesis.</text>
</comment>
<dbReference type="CDD" id="cd20175">
    <property type="entry name" value="ThyX"/>
    <property type="match status" value="1"/>
</dbReference>
<dbReference type="Pfam" id="PF02511">
    <property type="entry name" value="Thy1"/>
    <property type="match status" value="1"/>
</dbReference>
<dbReference type="EC" id="2.1.1.148" evidence="1"/>
<accession>A0A1S7NY71</accession>
<feature type="binding site" evidence="1">
    <location>
        <begin position="197"/>
        <end position="199"/>
    </location>
    <ligand>
        <name>FAD</name>
        <dbReference type="ChEBI" id="CHEBI:57692"/>
        <note>ligand shared between neighboring subunits</note>
    </ligand>
</feature>
<feature type="binding site" evidence="1">
    <location>
        <begin position="105"/>
        <end position="107"/>
    </location>
    <ligand>
        <name>FAD</name>
        <dbReference type="ChEBI" id="CHEBI:57692"/>
        <note>ligand shared between neighboring subunits</note>
    </ligand>
</feature>
<dbReference type="SUPFAM" id="SSF69796">
    <property type="entry name" value="Thymidylate synthase-complementing protein Thy1"/>
    <property type="match status" value="1"/>
</dbReference>
<dbReference type="GO" id="GO:0006235">
    <property type="term" value="P:dTTP biosynthetic process"/>
    <property type="evidence" value="ECO:0007669"/>
    <property type="project" value="UniProtKB-UniRule"/>
</dbReference>
<dbReference type="GO" id="GO:0070402">
    <property type="term" value="F:NADPH binding"/>
    <property type="evidence" value="ECO:0007669"/>
    <property type="project" value="TreeGrafter"/>
</dbReference>
<dbReference type="PANTHER" id="PTHR34934:SF1">
    <property type="entry name" value="FLAVIN-DEPENDENT THYMIDYLATE SYNTHASE"/>
    <property type="match status" value="1"/>
</dbReference>
<proteinExistence type="inferred from homology"/>
<dbReference type="NCBIfam" id="TIGR02170">
    <property type="entry name" value="thyX"/>
    <property type="match status" value="1"/>
</dbReference>
<feature type="active site" description="Involved in ionization of N3 of dUMP, leading to its activation" evidence="1">
    <location>
        <position position="208"/>
    </location>
</feature>
<dbReference type="GO" id="GO:0004799">
    <property type="term" value="F:thymidylate synthase activity"/>
    <property type="evidence" value="ECO:0007669"/>
    <property type="project" value="TreeGrafter"/>
</dbReference>
<reference evidence="2 3" key="1">
    <citation type="submission" date="2016-01" db="EMBL/GenBank/DDBJ databases">
        <authorList>
            <person name="Oliw E.H."/>
        </authorList>
    </citation>
    <scope>NUCLEOTIDE SEQUENCE [LARGE SCALE GENOMIC DNA]</scope>
    <source>
        <strain evidence="2 3">Zutra 3-1</strain>
    </source>
</reference>
<dbReference type="RefSeq" id="WP_080816388.1">
    <property type="nucleotide sequence ID" value="NZ_LT009748.1"/>
</dbReference>
<dbReference type="HAMAP" id="MF_01408">
    <property type="entry name" value="ThyX"/>
    <property type="match status" value="1"/>
</dbReference>
<evidence type="ECO:0000313" key="2">
    <source>
        <dbReference type="EMBL" id="CUX13250.1"/>
    </source>
</evidence>
<dbReference type="PANTHER" id="PTHR34934">
    <property type="entry name" value="FLAVIN-DEPENDENT THYMIDYLATE SYNTHASE"/>
    <property type="match status" value="1"/>
</dbReference>
<comment type="subunit">
    <text evidence="1">Homotetramer.</text>
</comment>
<dbReference type="GO" id="GO:0050660">
    <property type="term" value="F:flavin adenine dinucleotide binding"/>
    <property type="evidence" value="ECO:0007669"/>
    <property type="project" value="UniProtKB-UniRule"/>
</dbReference>
<dbReference type="InterPro" id="IPR036098">
    <property type="entry name" value="Thymidylate_synthase_ThyX_sf"/>
</dbReference>
<dbReference type="Proteomes" id="UP000191987">
    <property type="component" value="Unassembled WGS sequence"/>
</dbReference>
<dbReference type="InterPro" id="IPR003669">
    <property type="entry name" value="Thymidylate_synthase_ThyX"/>
</dbReference>
<comment type="function">
    <text evidence="1">Catalyzes the reductive methylation of 2'-deoxyuridine-5'-monophosphate (dUMP) to 2'-deoxythymidine-5'-monophosphate (dTMP) while utilizing 5,10-methylenetetrahydrofolate (mTHF) as the methyl donor, and NADPH and FADH(2) as the reductant.</text>
</comment>
<comment type="similarity">
    <text evidence="1">Belongs to the thymidylate synthase ThyX family.</text>
</comment>
<comment type="caution">
    <text evidence="1">Lacks conserved residue(s) required for the propagation of feature annotation.</text>
</comment>
<feature type="binding site" evidence="1">
    <location>
        <position position="81"/>
    </location>
    <ligand>
        <name>FAD</name>
        <dbReference type="ChEBI" id="CHEBI:57692"/>
        <note>ligand shared between neighboring subunits</note>
    </ligand>
</feature>
<name>A0A1S7NY71_9HYPH</name>
<dbReference type="GO" id="GO:0006231">
    <property type="term" value="P:dTMP biosynthetic process"/>
    <property type="evidence" value="ECO:0007669"/>
    <property type="project" value="UniProtKB-UniRule"/>
</dbReference>
<organism evidence="2 3">
    <name type="scientific">Agrobacterium deltaense Zutra 3/1</name>
    <dbReference type="NCBI Taxonomy" id="1183427"/>
    <lineage>
        <taxon>Bacteria</taxon>
        <taxon>Pseudomonadati</taxon>
        <taxon>Pseudomonadota</taxon>
        <taxon>Alphaproteobacteria</taxon>
        <taxon>Hyphomicrobiales</taxon>
        <taxon>Rhizobiaceae</taxon>
        <taxon>Rhizobium/Agrobacterium group</taxon>
        <taxon>Agrobacterium</taxon>
    </lineage>
</organism>
<dbReference type="Gene3D" id="3.30.70.3180">
    <property type="match status" value="2"/>
</dbReference>
<feature type="binding site" evidence="1">
    <location>
        <begin position="102"/>
        <end position="105"/>
    </location>
    <ligand>
        <name>dUMP</name>
        <dbReference type="ChEBI" id="CHEBI:246422"/>
        <note>ligand shared between dimeric partners</note>
    </ligand>
</feature>